<evidence type="ECO:0000313" key="4">
    <source>
        <dbReference type="EMBL" id="MBD7962138.1"/>
    </source>
</evidence>
<sequence length="360" mass="39461">MAKQPAGKKPVTRSSPAPKPAATKKVAGKAAPVAKPAIKALAKPVAKISVKRIATPAKSKPKATAKEKAPAPKKVPAKKVATKAPVRRPKPRSADVPQIELTAKQQRFIDEYLVDLNGTQAAIRAGYSPDTAKQMASENLSKPYLQLAIAEARKQQQARTHINADALLLQAWMIATADSRELTEVHVGCCRHCWGDGFKWQRTVAEFNKDRERHINDKTTGLIHKDDEFDEQGGIGYSPLRPPHPECPDCRGDGYARDVIKDTRYLSPAAVQLYAGVKRTKDGLQVLQHSKEAFAEKLWKHLGLYEKDNEQKADPLTTLLSRIATASGNGFVPVQNDPESATVAKPSAFHPRQEVDDEDD</sequence>
<feature type="region of interest" description="Disordered" evidence="3">
    <location>
        <begin position="329"/>
        <end position="360"/>
    </location>
</feature>
<dbReference type="PANTHER" id="PTHR41328">
    <property type="entry name" value="TERMINASE SMALL SUBUNIT-RELATED"/>
    <property type="match status" value="1"/>
</dbReference>
<dbReference type="Proteomes" id="UP000634919">
    <property type="component" value="Unassembled WGS sequence"/>
</dbReference>
<feature type="region of interest" description="Disordered" evidence="3">
    <location>
        <begin position="1"/>
        <end position="34"/>
    </location>
</feature>
<reference evidence="4 5" key="1">
    <citation type="submission" date="2020-08" db="EMBL/GenBank/DDBJ databases">
        <title>A Genomic Blueprint of the Chicken Gut Microbiome.</title>
        <authorList>
            <person name="Gilroy R."/>
            <person name="Ravi A."/>
            <person name="Getino M."/>
            <person name="Pursley I."/>
            <person name="Horton D.L."/>
            <person name="Alikhan N.-F."/>
            <person name="Baker D."/>
            <person name="Gharbi K."/>
            <person name="Hall N."/>
            <person name="Watson M."/>
            <person name="Adriaenssens E.M."/>
            <person name="Foster-Nyarko E."/>
            <person name="Jarju S."/>
            <person name="Secka A."/>
            <person name="Antonio M."/>
            <person name="Oren A."/>
            <person name="Chaudhuri R."/>
            <person name="La Ragione R.M."/>
            <person name="Hildebrand F."/>
            <person name="Pallen M.J."/>
        </authorList>
    </citation>
    <scope>NUCLEOTIDE SEQUENCE [LARGE SCALE GENOMIC DNA]</scope>
    <source>
        <strain evidence="4 5">Sa2CVA6</strain>
    </source>
</reference>
<keyword evidence="5" id="KW-1185">Reference proteome</keyword>
<dbReference type="EMBL" id="JACSQK010000009">
    <property type="protein sequence ID" value="MBD7962138.1"/>
    <property type="molecule type" value="Genomic_DNA"/>
</dbReference>
<dbReference type="PANTHER" id="PTHR41328:SF2">
    <property type="entry name" value="TERMINASE SMALL SUBUNIT"/>
    <property type="match status" value="1"/>
</dbReference>
<accession>A0ABR8SF94</accession>
<dbReference type="Gene3D" id="1.10.10.1400">
    <property type="entry name" value="Terminase, small subunit, N-terminal DNA-binding domain, HTH motif"/>
    <property type="match status" value="1"/>
</dbReference>
<dbReference type="InterPro" id="IPR038713">
    <property type="entry name" value="Terminase_Gp1_N_sf"/>
</dbReference>
<gene>
    <name evidence="4" type="ORF">H9646_16835</name>
</gene>
<evidence type="ECO:0000313" key="5">
    <source>
        <dbReference type="Proteomes" id="UP000634919"/>
    </source>
</evidence>
<keyword evidence="2" id="KW-0231">Viral genome packaging</keyword>
<comment type="caution">
    <text evidence="4">The sequence shown here is derived from an EMBL/GenBank/DDBJ whole genome shotgun (WGS) entry which is preliminary data.</text>
</comment>
<organism evidence="4 5">
    <name type="scientific">Comamonas avium</name>
    <dbReference type="NCBI Taxonomy" id="2762231"/>
    <lineage>
        <taxon>Bacteria</taxon>
        <taxon>Pseudomonadati</taxon>
        <taxon>Pseudomonadota</taxon>
        <taxon>Betaproteobacteria</taxon>
        <taxon>Burkholderiales</taxon>
        <taxon>Comamonadaceae</taxon>
        <taxon>Comamonas</taxon>
    </lineage>
</organism>
<feature type="compositionally biased region" description="Basic residues" evidence="3">
    <location>
        <begin position="75"/>
        <end position="91"/>
    </location>
</feature>
<protein>
    <submittedName>
        <fullName evidence="4">Terminase small subunit</fullName>
    </submittedName>
</protein>
<feature type="region of interest" description="Disordered" evidence="3">
    <location>
        <begin position="52"/>
        <end position="94"/>
    </location>
</feature>
<keyword evidence="1" id="KW-1188">Viral release from host cell</keyword>
<dbReference type="Pfam" id="PF03592">
    <property type="entry name" value="Terminase_2"/>
    <property type="match status" value="1"/>
</dbReference>
<evidence type="ECO:0000256" key="2">
    <source>
        <dbReference type="ARBA" id="ARBA00023219"/>
    </source>
</evidence>
<dbReference type="InterPro" id="IPR005335">
    <property type="entry name" value="Terminase_ssu"/>
</dbReference>
<name>A0ABR8SF94_9BURK</name>
<dbReference type="InterPro" id="IPR052404">
    <property type="entry name" value="SPP1-like_terminase"/>
</dbReference>
<evidence type="ECO:0000256" key="3">
    <source>
        <dbReference type="SAM" id="MobiDB-lite"/>
    </source>
</evidence>
<feature type="compositionally biased region" description="Low complexity" evidence="3">
    <location>
        <begin position="20"/>
        <end position="34"/>
    </location>
</feature>
<proteinExistence type="predicted"/>
<evidence type="ECO:0000256" key="1">
    <source>
        <dbReference type="ARBA" id="ARBA00022612"/>
    </source>
</evidence>